<gene>
    <name evidence="7" type="ORF">SAMN04488109_4925</name>
</gene>
<dbReference type="InterPro" id="IPR014284">
    <property type="entry name" value="RNA_pol_sigma-70_dom"/>
</dbReference>
<dbReference type="NCBIfam" id="TIGR02985">
    <property type="entry name" value="Sig70_bacteroi1"/>
    <property type="match status" value="1"/>
</dbReference>
<organism evidence="7 8">
    <name type="scientific">Chryseolinea serpens</name>
    <dbReference type="NCBI Taxonomy" id="947013"/>
    <lineage>
        <taxon>Bacteria</taxon>
        <taxon>Pseudomonadati</taxon>
        <taxon>Bacteroidota</taxon>
        <taxon>Cytophagia</taxon>
        <taxon>Cytophagales</taxon>
        <taxon>Fulvivirgaceae</taxon>
        <taxon>Chryseolinea</taxon>
    </lineage>
</organism>
<dbReference type="EMBL" id="FQWQ01000003">
    <property type="protein sequence ID" value="SHH66617.1"/>
    <property type="molecule type" value="Genomic_DNA"/>
</dbReference>
<evidence type="ECO:0000256" key="1">
    <source>
        <dbReference type="ARBA" id="ARBA00010641"/>
    </source>
</evidence>
<evidence type="ECO:0000313" key="8">
    <source>
        <dbReference type="Proteomes" id="UP000184212"/>
    </source>
</evidence>
<protein>
    <submittedName>
        <fullName evidence="7">RNA polymerase sigma-70 factor, ECF subfamily</fullName>
    </submittedName>
</protein>
<dbReference type="InterPro" id="IPR039425">
    <property type="entry name" value="RNA_pol_sigma-70-like"/>
</dbReference>
<dbReference type="Pfam" id="PF08281">
    <property type="entry name" value="Sigma70_r4_2"/>
    <property type="match status" value="1"/>
</dbReference>
<dbReference type="STRING" id="947013.SAMN04488109_4925"/>
<dbReference type="InterPro" id="IPR007627">
    <property type="entry name" value="RNA_pol_sigma70_r2"/>
</dbReference>
<keyword evidence="3" id="KW-0731">Sigma factor</keyword>
<keyword evidence="8" id="KW-1185">Reference proteome</keyword>
<dbReference type="InterPro" id="IPR036388">
    <property type="entry name" value="WH-like_DNA-bd_sf"/>
</dbReference>
<evidence type="ECO:0000259" key="6">
    <source>
        <dbReference type="Pfam" id="PF08281"/>
    </source>
</evidence>
<dbReference type="SUPFAM" id="SSF88946">
    <property type="entry name" value="Sigma2 domain of RNA polymerase sigma factors"/>
    <property type="match status" value="1"/>
</dbReference>
<dbReference type="GO" id="GO:0003677">
    <property type="term" value="F:DNA binding"/>
    <property type="evidence" value="ECO:0007669"/>
    <property type="project" value="InterPro"/>
</dbReference>
<dbReference type="InterPro" id="IPR013324">
    <property type="entry name" value="RNA_pol_sigma_r3/r4-like"/>
</dbReference>
<evidence type="ECO:0000313" key="7">
    <source>
        <dbReference type="EMBL" id="SHH66617.1"/>
    </source>
</evidence>
<evidence type="ECO:0000256" key="2">
    <source>
        <dbReference type="ARBA" id="ARBA00023015"/>
    </source>
</evidence>
<comment type="similarity">
    <text evidence="1">Belongs to the sigma-70 factor family. ECF subfamily.</text>
</comment>
<feature type="domain" description="RNA polymerase sigma factor 70 region 4 type 2" evidence="6">
    <location>
        <begin position="145"/>
        <end position="196"/>
    </location>
</feature>
<reference evidence="7 8" key="1">
    <citation type="submission" date="2016-11" db="EMBL/GenBank/DDBJ databases">
        <authorList>
            <person name="Jaros S."/>
            <person name="Januszkiewicz K."/>
            <person name="Wedrychowicz H."/>
        </authorList>
    </citation>
    <scope>NUCLEOTIDE SEQUENCE [LARGE SCALE GENOMIC DNA]</scope>
    <source>
        <strain evidence="7 8">DSM 24574</strain>
    </source>
</reference>
<keyword evidence="2" id="KW-0805">Transcription regulation</keyword>
<dbReference type="InterPro" id="IPR013249">
    <property type="entry name" value="RNA_pol_sigma70_r4_t2"/>
</dbReference>
<name>A0A1M5UU91_9BACT</name>
<sequence>MVGQDLPVSRRINRVKNVNLVLRYKGMVTLPEEDMIRAIRDGDKVAFQQVFYACYDGLCQYACTMLKDMDEAEDVVQAMFVKVWEKRESLGIQTSMRSYLFRSVYHQCLNLLEHRAIKWKHQEQGAYDKLGEVQQPEVFPEELEERIKAAIGELPEQCRIIFMMSRYDELKYAEIAARMNLSVNTIENQVSKALKILRGRLKDNFV</sequence>
<evidence type="ECO:0000256" key="3">
    <source>
        <dbReference type="ARBA" id="ARBA00023082"/>
    </source>
</evidence>
<dbReference type="Gene3D" id="1.10.1740.10">
    <property type="match status" value="1"/>
</dbReference>
<dbReference type="GO" id="GO:0006352">
    <property type="term" value="P:DNA-templated transcription initiation"/>
    <property type="evidence" value="ECO:0007669"/>
    <property type="project" value="InterPro"/>
</dbReference>
<dbReference type="PROSITE" id="PS50096">
    <property type="entry name" value="IQ"/>
    <property type="match status" value="1"/>
</dbReference>
<keyword evidence="4" id="KW-0804">Transcription</keyword>
<dbReference type="SUPFAM" id="SSF88659">
    <property type="entry name" value="Sigma3 and sigma4 domains of RNA polymerase sigma factors"/>
    <property type="match status" value="1"/>
</dbReference>
<dbReference type="GO" id="GO:0016987">
    <property type="term" value="F:sigma factor activity"/>
    <property type="evidence" value="ECO:0007669"/>
    <property type="project" value="UniProtKB-KW"/>
</dbReference>
<feature type="domain" description="RNA polymerase sigma-70 region 2" evidence="5">
    <location>
        <begin position="56"/>
        <end position="114"/>
    </location>
</feature>
<proteinExistence type="inferred from homology"/>
<dbReference type="CDD" id="cd06171">
    <property type="entry name" value="Sigma70_r4"/>
    <property type="match status" value="1"/>
</dbReference>
<accession>A0A1M5UU91</accession>
<dbReference type="PANTHER" id="PTHR43133:SF46">
    <property type="entry name" value="RNA POLYMERASE SIGMA-70 FACTOR ECF SUBFAMILY"/>
    <property type="match status" value="1"/>
</dbReference>
<dbReference type="NCBIfam" id="TIGR02937">
    <property type="entry name" value="sigma70-ECF"/>
    <property type="match status" value="1"/>
</dbReference>
<dbReference type="Proteomes" id="UP000184212">
    <property type="component" value="Unassembled WGS sequence"/>
</dbReference>
<dbReference type="PANTHER" id="PTHR43133">
    <property type="entry name" value="RNA POLYMERASE ECF-TYPE SIGMA FACTO"/>
    <property type="match status" value="1"/>
</dbReference>
<evidence type="ECO:0000256" key="4">
    <source>
        <dbReference type="ARBA" id="ARBA00023163"/>
    </source>
</evidence>
<dbReference type="Gene3D" id="1.10.10.10">
    <property type="entry name" value="Winged helix-like DNA-binding domain superfamily/Winged helix DNA-binding domain"/>
    <property type="match status" value="1"/>
</dbReference>
<dbReference type="InterPro" id="IPR013325">
    <property type="entry name" value="RNA_pol_sigma_r2"/>
</dbReference>
<evidence type="ECO:0000259" key="5">
    <source>
        <dbReference type="Pfam" id="PF04542"/>
    </source>
</evidence>
<dbReference type="InterPro" id="IPR014327">
    <property type="entry name" value="RNA_pol_sigma70_bacteroid"/>
</dbReference>
<dbReference type="AlphaFoldDB" id="A0A1M5UU91"/>
<dbReference type="Pfam" id="PF04542">
    <property type="entry name" value="Sigma70_r2"/>
    <property type="match status" value="1"/>
</dbReference>